<comment type="caution">
    <text evidence="3">The sequence shown here is derived from an EMBL/GenBank/DDBJ whole genome shotgun (WGS) entry which is preliminary data.</text>
</comment>
<organism evidence="3 4">
    <name type="scientific">Podospora appendiculata</name>
    <dbReference type="NCBI Taxonomy" id="314037"/>
    <lineage>
        <taxon>Eukaryota</taxon>
        <taxon>Fungi</taxon>
        <taxon>Dikarya</taxon>
        <taxon>Ascomycota</taxon>
        <taxon>Pezizomycotina</taxon>
        <taxon>Sordariomycetes</taxon>
        <taxon>Sordariomycetidae</taxon>
        <taxon>Sordariales</taxon>
        <taxon>Podosporaceae</taxon>
        <taxon>Podospora</taxon>
    </lineage>
</organism>
<evidence type="ECO:0000313" key="3">
    <source>
        <dbReference type="EMBL" id="KAK3692051.1"/>
    </source>
</evidence>
<feature type="compositionally biased region" description="Basic and acidic residues" evidence="1">
    <location>
        <begin position="93"/>
        <end position="106"/>
    </location>
</feature>
<reference evidence="3" key="1">
    <citation type="journal article" date="2023" name="Mol. Phylogenet. Evol.">
        <title>Genome-scale phylogeny and comparative genomics of the fungal order Sordariales.</title>
        <authorList>
            <person name="Hensen N."/>
            <person name="Bonometti L."/>
            <person name="Westerberg I."/>
            <person name="Brannstrom I.O."/>
            <person name="Guillou S."/>
            <person name="Cros-Aarteil S."/>
            <person name="Calhoun S."/>
            <person name="Haridas S."/>
            <person name="Kuo A."/>
            <person name="Mondo S."/>
            <person name="Pangilinan J."/>
            <person name="Riley R."/>
            <person name="LaButti K."/>
            <person name="Andreopoulos B."/>
            <person name="Lipzen A."/>
            <person name="Chen C."/>
            <person name="Yan M."/>
            <person name="Daum C."/>
            <person name="Ng V."/>
            <person name="Clum A."/>
            <person name="Steindorff A."/>
            <person name="Ohm R.A."/>
            <person name="Martin F."/>
            <person name="Silar P."/>
            <person name="Natvig D.O."/>
            <person name="Lalanne C."/>
            <person name="Gautier V."/>
            <person name="Ament-Velasquez S.L."/>
            <person name="Kruys A."/>
            <person name="Hutchinson M.I."/>
            <person name="Powell A.J."/>
            <person name="Barry K."/>
            <person name="Miller A.N."/>
            <person name="Grigoriev I.V."/>
            <person name="Debuchy R."/>
            <person name="Gladieux P."/>
            <person name="Hiltunen Thoren M."/>
            <person name="Johannesson H."/>
        </authorList>
    </citation>
    <scope>NUCLEOTIDE SEQUENCE</scope>
    <source>
        <strain evidence="3">CBS 314.62</strain>
    </source>
</reference>
<feature type="region of interest" description="Disordered" evidence="1">
    <location>
        <begin position="55"/>
        <end position="115"/>
    </location>
</feature>
<gene>
    <name evidence="3" type="ORF">B0T22DRAFT_446277</name>
</gene>
<sequence>MLHFPCSAICTYLVVHHRHTPTQTSYPPPTTRYLILSFITAKHFAEVLTKHPQTQGRYADIKPPSKKGKGVQTAFKHTTKQKTNKQTWRKYKTTKEKEKERQETIKASEPSKPPHYPNNYQVPGIHLLSCFLSFLLVCLLCYHVATCSYLS</sequence>
<dbReference type="AlphaFoldDB" id="A0AAE1CEX3"/>
<dbReference type="EMBL" id="JAULSO010000001">
    <property type="protein sequence ID" value="KAK3692051.1"/>
    <property type="molecule type" value="Genomic_DNA"/>
</dbReference>
<dbReference type="Proteomes" id="UP001270362">
    <property type="component" value="Unassembled WGS sequence"/>
</dbReference>
<evidence type="ECO:0000313" key="4">
    <source>
        <dbReference type="Proteomes" id="UP001270362"/>
    </source>
</evidence>
<keyword evidence="2" id="KW-1133">Transmembrane helix</keyword>
<keyword evidence="4" id="KW-1185">Reference proteome</keyword>
<keyword evidence="2" id="KW-0812">Transmembrane</keyword>
<proteinExistence type="predicted"/>
<feature type="compositionally biased region" description="Basic residues" evidence="1">
    <location>
        <begin position="77"/>
        <end position="92"/>
    </location>
</feature>
<keyword evidence="2" id="KW-0472">Membrane</keyword>
<feature type="transmembrane region" description="Helical" evidence="2">
    <location>
        <begin position="125"/>
        <end position="145"/>
    </location>
</feature>
<protein>
    <submittedName>
        <fullName evidence="3">Uncharacterized protein</fullName>
    </submittedName>
</protein>
<reference evidence="3" key="2">
    <citation type="submission" date="2023-06" db="EMBL/GenBank/DDBJ databases">
        <authorList>
            <consortium name="Lawrence Berkeley National Laboratory"/>
            <person name="Haridas S."/>
            <person name="Hensen N."/>
            <person name="Bonometti L."/>
            <person name="Westerberg I."/>
            <person name="Brannstrom I.O."/>
            <person name="Guillou S."/>
            <person name="Cros-Aarteil S."/>
            <person name="Calhoun S."/>
            <person name="Kuo A."/>
            <person name="Mondo S."/>
            <person name="Pangilinan J."/>
            <person name="Riley R."/>
            <person name="Labutti K."/>
            <person name="Andreopoulos B."/>
            <person name="Lipzen A."/>
            <person name="Chen C."/>
            <person name="Yanf M."/>
            <person name="Daum C."/>
            <person name="Ng V."/>
            <person name="Clum A."/>
            <person name="Steindorff A."/>
            <person name="Ohm R."/>
            <person name="Martin F."/>
            <person name="Silar P."/>
            <person name="Natvig D."/>
            <person name="Lalanne C."/>
            <person name="Gautier V."/>
            <person name="Ament-Velasquez S.L."/>
            <person name="Kruys A."/>
            <person name="Hutchinson M.I."/>
            <person name="Powell A.J."/>
            <person name="Barry K."/>
            <person name="Miller A.N."/>
            <person name="Grigoriev I.V."/>
            <person name="Debuchy R."/>
            <person name="Gladieux P."/>
            <person name="Thoren M.H."/>
            <person name="Johannesson H."/>
        </authorList>
    </citation>
    <scope>NUCLEOTIDE SEQUENCE</scope>
    <source>
        <strain evidence="3">CBS 314.62</strain>
    </source>
</reference>
<accession>A0AAE1CEX3</accession>
<evidence type="ECO:0000256" key="2">
    <source>
        <dbReference type="SAM" id="Phobius"/>
    </source>
</evidence>
<evidence type="ECO:0000256" key="1">
    <source>
        <dbReference type="SAM" id="MobiDB-lite"/>
    </source>
</evidence>
<name>A0AAE1CEX3_9PEZI</name>